<evidence type="ECO:0000256" key="4">
    <source>
        <dbReference type="ARBA" id="ARBA00023136"/>
    </source>
</evidence>
<feature type="transmembrane region" description="Helical" evidence="7">
    <location>
        <begin position="190"/>
        <end position="212"/>
    </location>
</feature>
<comment type="similarity">
    <text evidence="5">Belongs to the SAT4 family.</text>
</comment>
<dbReference type="Proteomes" id="UP001338125">
    <property type="component" value="Unassembled WGS sequence"/>
</dbReference>
<name>A0ABR0SJZ2_9HYPO</name>
<evidence type="ECO:0000256" key="3">
    <source>
        <dbReference type="ARBA" id="ARBA00022989"/>
    </source>
</evidence>
<dbReference type="Pfam" id="PF20684">
    <property type="entry name" value="Fung_rhodopsin"/>
    <property type="match status" value="1"/>
</dbReference>
<feature type="transmembrane region" description="Helical" evidence="7">
    <location>
        <begin position="224"/>
        <end position="243"/>
    </location>
</feature>
<dbReference type="InterPro" id="IPR052337">
    <property type="entry name" value="SAT4-like"/>
</dbReference>
<feature type="compositionally biased region" description="Polar residues" evidence="6">
    <location>
        <begin position="299"/>
        <end position="309"/>
    </location>
</feature>
<feature type="domain" description="Rhodopsin" evidence="8">
    <location>
        <begin position="45"/>
        <end position="285"/>
    </location>
</feature>
<evidence type="ECO:0000256" key="5">
    <source>
        <dbReference type="ARBA" id="ARBA00038359"/>
    </source>
</evidence>
<keyword evidence="3 7" id="KW-1133">Transmembrane helix</keyword>
<evidence type="ECO:0000313" key="9">
    <source>
        <dbReference type="EMBL" id="KAK5992085.1"/>
    </source>
</evidence>
<dbReference type="PANTHER" id="PTHR33048:SF47">
    <property type="entry name" value="INTEGRAL MEMBRANE PROTEIN-RELATED"/>
    <property type="match status" value="1"/>
</dbReference>
<reference evidence="9 10" key="1">
    <citation type="submission" date="2024-01" db="EMBL/GenBank/DDBJ databases">
        <title>Complete genome of Cladobotryum mycophilum ATHUM6906.</title>
        <authorList>
            <person name="Christinaki A.C."/>
            <person name="Myridakis A.I."/>
            <person name="Kouvelis V.N."/>
        </authorList>
    </citation>
    <scope>NUCLEOTIDE SEQUENCE [LARGE SCALE GENOMIC DNA]</scope>
    <source>
        <strain evidence="9 10">ATHUM6906</strain>
    </source>
</reference>
<evidence type="ECO:0000259" key="8">
    <source>
        <dbReference type="Pfam" id="PF20684"/>
    </source>
</evidence>
<dbReference type="InterPro" id="IPR049326">
    <property type="entry name" value="Rhodopsin_dom_fungi"/>
</dbReference>
<evidence type="ECO:0000256" key="1">
    <source>
        <dbReference type="ARBA" id="ARBA00004141"/>
    </source>
</evidence>
<keyword evidence="10" id="KW-1185">Reference proteome</keyword>
<keyword evidence="4 7" id="KW-0472">Membrane</keyword>
<feature type="transmembrane region" description="Helical" evidence="7">
    <location>
        <begin position="140"/>
        <end position="162"/>
    </location>
</feature>
<evidence type="ECO:0000313" key="10">
    <source>
        <dbReference type="Proteomes" id="UP001338125"/>
    </source>
</evidence>
<protein>
    <recommendedName>
        <fullName evidence="8">Rhodopsin domain-containing protein</fullName>
    </recommendedName>
</protein>
<proteinExistence type="inferred from homology"/>
<sequence>MSNSSTGGGMPAFPPPDNPNDLGRGPLILGLTWALTSLCIVLIGARFFVRIKILRALSSDDWFILAAGIFQIAFQACITEAYNWGLGKRDKNLTFDPQLVNILKWNWISTTLAILVSILTRISAVILLVRIFGTKVWLKWFLIVFTTLQSIVASLVIIFVWVQVSPVEGLWNPLLPARRWDTRVQQYSAYFGQSLFSLSDLTYVLFPVIIIWSFNMPLRRKIGLVILMAMSLLAMVASIMKTVTSRTTSGKTLDVQYNSSLTILWSAIEQSLVIMMSCVPPLRAITGMDFSLLSLTGRASSKNTGSKGPSTFGAYRGTPPYRDLEMNSPRFGSFDKDTNRAVSITHVKVGRNSRSLQPSGSIRRTDQFIVTYGEKVEVEKEMRA</sequence>
<comment type="subcellular location">
    <subcellularLocation>
        <location evidence="1">Membrane</location>
        <topology evidence="1">Multi-pass membrane protein</topology>
    </subcellularLocation>
</comment>
<organism evidence="9 10">
    <name type="scientific">Cladobotryum mycophilum</name>
    <dbReference type="NCBI Taxonomy" id="491253"/>
    <lineage>
        <taxon>Eukaryota</taxon>
        <taxon>Fungi</taxon>
        <taxon>Dikarya</taxon>
        <taxon>Ascomycota</taxon>
        <taxon>Pezizomycotina</taxon>
        <taxon>Sordariomycetes</taxon>
        <taxon>Hypocreomycetidae</taxon>
        <taxon>Hypocreales</taxon>
        <taxon>Hypocreaceae</taxon>
        <taxon>Cladobotryum</taxon>
    </lineage>
</organism>
<feature type="transmembrane region" description="Helical" evidence="7">
    <location>
        <begin position="105"/>
        <end position="128"/>
    </location>
</feature>
<evidence type="ECO:0000256" key="7">
    <source>
        <dbReference type="SAM" id="Phobius"/>
    </source>
</evidence>
<feature type="transmembrane region" description="Helical" evidence="7">
    <location>
        <begin position="61"/>
        <end position="85"/>
    </location>
</feature>
<evidence type="ECO:0000256" key="2">
    <source>
        <dbReference type="ARBA" id="ARBA00022692"/>
    </source>
</evidence>
<evidence type="ECO:0000256" key="6">
    <source>
        <dbReference type="SAM" id="MobiDB-lite"/>
    </source>
</evidence>
<accession>A0ABR0SJZ2</accession>
<comment type="caution">
    <text evidence="9">The sequence shown here is derived from an EMBL/GenBank/DDBJ whole genome shotgun (WGS) entry which is preliminary data.</text>
</comment>
<feature type="region of interest" description="Disordered" evidence="6">
    <location>
        <begin position="299"/>
        <end position="321"/>
    </location>
</feature>
<feature type="transmembrane region" description="Helical" evidence="7">
    <location>
        <begin position="27"/>
        <end position="49"/>
    </location>
</feature>
<dbReference type="PANTHER" id="PTHR33048">
    <property type="entry name" value="PTH11-LIKE INTEGRAL MEMBRANE PROTEIN (AFU_ORTHOLOGUE AFUA_5G11245)"/>
    <property type="match status" value="1"/>
</dbReference>
<keyword evidence="2 7" id="KW-0812">Transmembrane</keyword>
<dbReference type="EMBL" id="JAVFKD010000012">
    <property type="protein sequence ID" value="KAK5992085.1"/>
    <property type="molecule type" value="Genomic_DNA"/>
</dbReference>
<gene>
    <name evidence="9" type="ORF">PT974_05483</name>
</gene>